<dbReference type="Pfam" id="PF00535">
    <property type="entry name" value="Glycos_transf_2"/>
    <property type="match status" value="1"/>
</dbReference>
<dbReference type="AlphaFoldDB" id="A0A1Y4IP39"/>
<evidence type="ECO:0000256" key="1">
    <source>
        <dbReference type="SAM" id="Phobius"/>
    </source>
</evidence>
<comment type="caution">
    <text evidence="3">The sequence shown here is derived from an EMBL/GenBank/DDBJ whole genome shotgun (WGS) entry which is preliminary data.</text>
</comment>
<dbReference type="EMBL" id="NFJX01000003">
    <property type="protein sequence ID" value="OUP21236.1"/>
    <property type="molecule type" value="Genomic_DNA"/>
</dbReference>
<evidence type="ECO:0000259" key="2">
    <source>
        <dbReference type="Pfam" id="PF00535"/>
    </source>
</evidence>
<keyword evidence="1" id="KW-1133">Transmembrane helix</keyword>
<dbReference type="Proteomes" id="UP000195950">
    <property type="component" value="Unassembled WGS sequence"/>
</dbReference>
<dbReference type="Gene3D" id="3.90.550.10">
    <property type="entry name" value="Spore Coat Polysaccharide Biosynthesis Protein SpsA, Chain A"/>
    <property type="match status" value="1"/>
</dbReference>
<dbReference type="SUPFAM" id="SSF53448">
    <property type="entry name" value="Nucleotide-diphospho-sugar transferases"/>
    <property type="match status" value="1"/>
</dbReference>
<dbReference type="PANTHER" id="PTHR22916">
    <property type="entry name" value="GLYCOSYLTRANSFERASE"/>
    <property type="match status" value="1"/>
</dbReference>
<evidence type="ECO:0000313" key="3">
    <source>
        <dbReference type="EMBL" id="OUP21236.1"/>
    </source>
</evidence>
<dbReference type="CDD" id="cd00761">
    <property type="entry name" value="Glyco_tranf_GTA_type"/>
    <property type="match status" value="1"/>
</dbReference>
<keyword evidence="1" id="KW-0472">Membrane</keyword>
<proteinExistence type="predicted"/>
<sequence length="325" mass="37796">MKKVSVIIPVYNVEAYICQCVKSVLDQTYTNIECIIVDDCGSDNSIKIIEQYVAKLDKYGLIKIIHQENNRGLSEARNAGIKESVGDYLFFLDGDDYISTTAISEMMKLVDEYSADFVISSICSFGDTSNNVNYLKIRDDIIYGNQAIAICYSESKWYMMAQNKLISKNLIIDNDLFFYPGIYHEDELWSLRLACCAKSMAICHENTYFYRIHSSSITSKITKKHIRDLLLIIKESVNLLNHAELKCLYSPVRTLYLRVIALLNISSFDSEFRQSIYAEIIFFYWYSLKNPFLYPICMKNWIKYLICLIPLPLLSFVLKHIRIWR</sequence>
<evidence type="ECO:0000313" key="4">
    <source>
        <dbReference type="Proteomes" id="UP000195950"/>
    </source>
</evidence>
<dbReference type="RefSeq" id="WP_087342963.1">
    <property type="nucleotide sequence ID" value="NZ_NFJX01000003.1"/>
</dbReference>
<dbReference type="GO" id="GO:0016758">
    <property type="term" value="F:hexosyltransferase activity"/>
    <property type="evidence" value="ECO:0007669"/>
    <property type="project" value="UniProtKB-ARBA"/>
</dbReference>
<feature type="transmembrane region" description="Helical" evidence="1">
    <location>
        <begin position="301"/>
        <end position="318"/>
    </location>
</feature>
<name>A0A1Y4IP39_PARDI</name>
<keyword evidence="1" id="KW-0812">Transmembrane</keyword>
<dbReference type="PANTHER" id="PTHR22916:SF3">
    <property type="entry name" value="UDP-GLCNAC:BETAGAL BETA-1,3-N-ACETYLGLUCOSAMINYLTRANSFERASE-LIKE PROTEIN 1"/>
    <property type="match status" value="1"/>
</dbReference>
<dbReference type="InterPro" id="IPR001173">
    <property type="entry name" value="Glyco_trans_2-like"/>
</dbReference>
<gene>
    <name evidence="3" type="ORF">B5F32_05375</name>
</gene>
<organism evidence="3 4">
    <name type="scientific">Parabacteroides distasonis</name>
    <dbReference type="NCBI Taxonomy" id="823"/>
    <lineage>
        <taxon>Bacteria</taxon>
        <taxon>Pseudomonadati</taxon>
        <taxon>Bacteroidota</taxon>
        <taxon>Bacteroidia</taxon>
        <taxon>Bacteroidales</taxon>
        <taxon>Tannerellaceae</taxon>
        <taxon>Parabacteroides</taxon>
    </lineage>
</organism>
<reference evidence="4" key="1">
    <citation type="submission" date="2017-04" db="EMBL/GenBank/DDBJ databases">
        <title>Function of individual gut microbiota members based on whole genome sequencing of pure cultures obtained from chicken caecum.</title>
        <authorList>
            <person name="Medvecky M."/>
            <person name="Cejkova D."/>
            <person name="Polansky O."/>
            <person name="Karasova D."/>
            <person name="Kubasova T."/>
            <person name="Cizek A."/>
            <person name="Rychlik I."/>
        </authorList>
    </citation>
    <scope>NUCLEOTIDE SEQUENCE [LARGE SCALE GENOMIC DNA]</scope>
    <source>
        <strain evidence="4">An199</strain>
    </source>
</reference>
<accession>A0A1Y4IP39</accession>
<protein>
    <recommendedName>
        <fullName evidence="2">Glycosyltransferase 2-like domain-containing protein</fullName>
    </recommendedName>
</protein>
<dbReference type="InterPro" id="IPR029044">
    <property type="entry name" value="Nucleotide-diphossugar_trans"/>
</dbReference>
<feature type="domain" description="Glycosyltransferase 2-like" evidence="2">
    <location>
        <begin position="5"/>
        <end position="138"/>
    </location>
</feature>